<dbReference type="PROSITE" id="PS50801">
    <property type="entry name" value="STAS"/>
    <property type="match status" value="1"/>
</dbReference>
<feature type="domain" description="STAS" evidence="1">
    <location>
        <begin position="1"/>
        <end position="59"/>
    </location>
</feature>
<dbReference type="InterPro" id="IPR002645">
    <property type="entry name" value="STAS_dom"/>
</dbReference>
<keyword evidence="3" id="KW-1185">Reference proteome</keyword>
<dbReference type="Gene3D" id="3.30.750.24">
    <property type="entry name" value="STAS domain"/>
    <property type="match status" value="1"/>
</dbReference>
<organism evidence="2 3">
    <name type="scientific">Actinomadura rudentiformis</name>
    <dbReference type="NCBI Taxonomy" id="359158"/>
    <lineage>
        <taxon>Bacteria</taxon>
        <taxon>Bacillati</taxon>
        <taxon>Actinomycetota</taxon>
        <taxon>Actinomycetes</taxon>
        <taxon>Streptosporangiales</taxon>
        <taxon>Thermomonosporaceae</taxon>
        <taxon>Actinomadura</taxon>
    </lineage>
</organism>
<name>A0A6H9YL48_9ACTN</name>
<reference evidence="2 3" key="1">
    <citation type="submission" date="2019-09" db="EMBL/GenBank/DDBJ databases">
        <title>Actinomadura physcomitrii sp. nov., a novel actinomycete isolated from moss [Physcomitrium sphaericum (Ludw) Fuernr].</title>
        <authorList>
            <person name="Zhuang X."/>
            <person name="Liu C."/>
        </authorList>
    </citation>
    <scope>NUCLEOTIDE SEQUENCE [LARGE SCALE GENOMIC DNA]</scope>
    <source>
        <strain evidence="2 3">HMC1</strain>
    </source>
</reference>
<dbReference type="AlphaFoldDB" id="A0A6H9YL48"/>
<evidence type="ECO:0000259" key="1">
    <source>
        <dbReference type="PROSITE" id="PS50801"/>
    </source>
</evidence>
<dbReference type="OrthoDB" id="3532493at2"/>
<dbReference type="SUPFAM" id="SSF52091">
    <property type="entry name" value="SpoIIaa-like"/>
    <property type="match status" value="1"/>
</dbReference>
<dbReference type="Proteomes" id="UP000468735">
    <property type="component" value="Unassembled WGS sequence"/>
</dbReference>
<dbReference type="RefSeq" id="WP_151561865.1">
    <property type="nucleotide sequence ID" value="NZ_WBMT01000009.1"/>
</dbReference>
<evidence type="ECO:0000313" key="3">
    <source>
        <dbReference type="Proteomes" id="UP000468735"/>
    </source>
</evidence>
<gene>
    <name evidence="2" type="ORF">F8566_19575</name>
</gene>
<sequence>MNHIADMARRQTPPLVAVDLSGLEFCDSSGLNALVRAWKQISTANGRLILLRPGARPPA</sequence>
<dbReference type="InterPro" id="IPR036513">
    <property type="entry name" value="STAS_dom_sf"/>
</dbReference>
<dbReference type="EMBL" id="WBMT01000009">
    <property type="protein sequence ID" value="KAB2347229.1"/>
    <property type="molecule type" value="Genomic_DNA"/>
</dbReference>
<dbReference type="CDD" id="cd07043">
    <property type="entry name" value="STAS_anti-anti-sigma_factors"/>
    <property type="match status" value="1"/>
</dbReference>
<protein>
    <submittedName>
        <fullName evidence="2">STAS domain-containing protein</fullName>
    </submittedName>
</protein>
<accession>A0A6H9YL48</accession>
<evidence type="ECO:0000313" key="2">
    <source>
        <dbReference type="EMBL" id="KAB2347229.1"/>
    </source>
</evidence>
<dbReference type="Pfam" id="PF01740">
    <property type="entry name" value="STAS"/>
    <property type="match status" value="1"/>
</dbReference>
<comment type="caution">
    <text evidence="2">The sequence shown here is derived from an EMBL/GenBank/DDBJ whole genome shotgun (WGS) entry which is preliminary data.</text>
</comment>
<proteinExistence type="predicted"/>